<evidence type="ECO:0000313" key="2">
    <source>
        <dbReference type="Proteomes" id="UP000245812"/>
    </source>
</evidence>
<dbReference type="OrthoDB" id="9814791at2"/>
<dbReference type="RefSeq" id="WP_109724062.1">
    <property type="nucleotide sequence ID" value="NZ_MSZV01000035.1"/>
</dbReference>
<gene>
    <name evidence="1" type="ORF">C7456_108243</name>
</gene>
<organism evidence="1 2">
    <name type="scientific">Fulvimonas soli</name>
    <dbReference type="NCBI Taxonomy" id="155197"/>
    <lineage>
        <taxon>Bacteria</taxon>
        <taxon>Pseudomonadati</taxon>
        <taxon>Pseudomonadota</taxon>
        <taxon>Gammaproteobacteria</taxon>
        <taxon>Lysobacterales</taxon>
        <taxon>Rhodanobacteraceae</taxon>
        <taxon>Fulvimonas</taxon>
    </lineage>
</organism>
<name>A0A316I647_9GAMM</name>
<proteinExistence type="predicted"/>
<keyword evidence="2" id="KW-1185">Reference proteome</keyword>
<dbReference type="EMBL" id="QGHC01000008">
    <property type="protein sequence ID" value="PWK85947.1"/>
    <property type="molecule type" value="Genomic_DNA"/>
</dbReference>
<sequence length="178" mass="20132">MPDPHPTPFAAALLADGPDPRHAEALRLYGRFVGSWDVDLLDHLPGGGTHASAGEWHFGWVLQGLAVQDVWIAPARGTPPETLPPGYLHRYGTTLRMYEPALDQWRITWVDPRLGLYVTQVGRARGEAIVQEGRTAAGVPMRWSFHDIRADRFRWLGEISDDDGAHWRPQLEMRARRR</sequence>
<evidence type="ECO:0000313" key="1">
    <source>
        <dbReference type="EMBL" id="PWK85947.1"/>
    </source>
</evidence>
<dbReference type="Proteomes" id="UP000245812">
    <property type="component" value="Unassembled WGS sequence"/>
</dbReference>
<reference evidence="1 2" key="1">
    <citation type="submission" date="2018-05" db="EMBL/GenBank/DDBJ databases">
        <title>Genomic Encyclopedia of Type Strains, Phase IV (KMG-IV): sequencing the most valuable type-strain genomes for metagenomic binning, comparative biology and taxonomic classification.</title>
        <authorList>
            <person name="Goeker M."/>
        </authorList>
    </citation>
    <scope>NUCLEOTIDE SEQUENCE [LARGE SCALE GENOMIC DNA]</scope>
    <source>
        <strain evidence="1 2">DSM 14263</strain>
    </source>
</reference>
<dbReference type="AlphaFoldDB" id="A0A316I647"/>
<accession>A0A316I647</accession>
<protein>
    <recommendedName>
        <fullName evidence="3">DUF1579 domain-containing protein</fullName>
    </recommendedName>
</protein>
<comment type="caution">
    <text evidence="1">The sequence shown here is derived from an EMBL/GenBank/DDBJ whole genome shotgun (WGS) entry which is preliminary data.</text>
</comment>
<evidence type="ECO:0008006" key="3">
    <source>
        <dbReference type="Google" id="ProtNLM"/>
    </source>
</evidence>